<accession>D3PB06</accession>
<dbReference type="eggNOG" id="COG2834">
    <property type="taxonomic scope" value="Bacteria"/>
</dbReference>
<organism evidence="2 3">
    <name type="scientific">Deferribacter desulfuricans (strain DSM 14783 / JCM 11476 / NBRC 101012 / SSM1)</name>
    <dbReference type="NCBI Taxonomy" id="639282"/>
    <lineage>
        <taxon>Bacteria</taxon>
        <taxon>Pseudomonadati</taxon>
        <taxon>Deferribacterota</taxon>
        <taxon>Deferribacteres</taxon>
        <taxon>Deferribacterales</taxon>
        <taxon>Deferribacteraceae</taxon>
        <taxon>Deferribacter</taxon>
    </lineage>
</organism>
<dbReference type="KEGG" id="ddf:DEFDS_0271"/>
<dbReference type="Gene3D" id="2.50.20.10">
    <property type="entry name" value="Lipoprotein localisation LolA/LolB/LppX"/>
    <property type="match status" value="1"/>
</dbReference>
<dbReference type="STRING" id="639282.DEFDS_0271"/>
<name>D3PB06_DEFDS</name>
<dbReference type="SUPFAM" id="SSF89392">
    <property type="entry name" value="Prokaryotic lipoproteins and lipoprotein localization factors"/>
    <property type="match status" value="1"/>
</dbReference>
<reference evidence="2 3" key="1">
    <citation type="journal article" date="2010" name="DNA Res.">
        <title>Bacterial lifestyle in a deep-sea hydrothermal vent chimney revealed by the genome sequence of the thermophilic bacterium Deferribacter desulfuricans SSM1.</title>
        <authorList>
            <person name="Takaki Y."/>
            <person name="Shimamura S."/>
            <person name="Nakagawa S."/>
            <person name="Fukuhara Y."/>
            <person name="Horikawa H."/>
            <person name="Ankai A."/>
            <person name="Harada T."/>
            <person name="Hosoyama A."/>
            <person name="Oguchi A."/>
            <person name="Fukui S."/>
            <person name="Fujita N."/>
            <person name="Takami H."/>
            <person name="Takai K."/>
        </authorList>
    </citation>
    <scope>NUCLEOTIDE SEQUENCE [LARGE SCALE GENOMIC DNA]</scope>
    <source>
        <strain evidence="3">DSM 14783 / JCM 11476 / NBRC 101012 / SSM1</strain>
    </source>
</reference>
<dbReference type="InterPro" id="IPR029046">
    <property type="entry name" value="LolA/LolB/LppX"/>
</dbReference>
<sequence>MRKIKIFIILIFLLIPCVLFANDVDNLINKYSKIKTIQANFLQKTLIKGFGEEYYSGKVYLIKGERLLWNYTSPYWQYYLFQNGVMEYYDSSLKQLMRQKINFENNVILQLIMDLGSLKKNFNVSLLNEDRLKLIPKNEIGIKYILLDFDNTFVKTMKSEDDAGNFTEIVFKDVLINKNIDESVFEIVVPLDTEVFDYTK</sequence>
<keyword evidence="1" id="KW-0732">Signal</keyword>
<evidence type="ECO:0008006" key="4">
    <source>
        <dbReference type="Google" id="ProtNLM"/>
    </source>
</evidence>
<evidence type="ECO:0000313" key="2">
    <source>
        <dbReference type="EMBL" id="BAI79779.1"/>
    </source>
</evidence>
<evidence type="ECO:0000313" key="3">
    <source>
        <dbReference type="Proteomes" id="UP000001520"/>
    </source>
</evidence>
<dbReference type="PANTHER" id="PTHR35869">
    <property type="entry name" value="OUTER-MEMBRANE LIPOPROTEIN CARRIER PROTEIN"/>
    <property type="match status" value="1"/>
</dbReference>
<evidence type="ECO:0000256" key="1">
    <source>
        <dbReference type="ARBA" id="ARBA00022729"/>
    </source>
</evidence>
<dbReference type="HOGENOM" id="CLU_087560_0_0_0"/>
<dbReference type="Proteomes" id="UP000001520">
    <property type="component" value="Chromosome"/>
</dbReference>
<keyword evidence="3" id="KW-1185">Reference proteome</keyword>
<proteinExistence type="predicted"/>
<dbReference type="CDD" id="cd16325">
    <property type="entry name" value="LolA"/>
    <property type="match status" value="1"/>
</dbReference>
<dbReference type="OrthoDB" id="9792522at2"/>
<dbReference type="EMBL" id="AP011529">
    <property type="protein sequence ID" value="BAI79779.1"/>
    <property type="molecule type" value="Genomic_DNA"/>
</dbReference>
<dbReference type="PANTHER" id="PTHR35869:SF1">
    <property type="entry name" value="OUTER-MEMBRANE LIPOPROTEIN CARRIER PROTEIN"/>
    <property type="match status" value="1"/>
</dbReference>
<protein>
    <recommendedName>
        <fullName evidence="4">Outer membrane lipoprotein carrier protein</fullName>
    </recommendedName>
</protein>
<dbReference type="AlphaFoldDB" id="D3PB06"/>
<gene>
    <name evidence="2" type="ordered locus">DEFDS_0271</name>
</gene>
<dbReference type="Pfam" id="PF03548">
    <property type="entry name" value="LolA"/>
    <property type="match status" value="1"/>
</dbReference>
<dbReference type="RefSeq" id="WP_013007027.1">
    <property type="nucleotide sequence ID" value="NC_013939.1"/>
</dbReference>
<dbReference type="InterPro" id="IPR004564">
    <property type="entry name" value="OM_lipoprot_carrier_LolA-like"/>
</dbReference>